<gene>
    <name evidence="2" type="ORF">ARALYDRAFT_916359</name>
</gene>
<dbReference type="EMBL" id="GL348719">
    <property type="protein sequence ID" value="EFH44977.1"/>
    <property type="molecule type" value="Genomic_DNA"/>
</dbReference>
<organism evidence="3">
    <name type="scientific">Arabidopsis lyrata subsp. lyrata</name>
    <name type="common">Lyre-leaved rock-cress</name>
    <dbReference type="NCBI Taxonomy" id="81972"/>
    <lineage>
        <taxon>Eukaryota</taxon>
        <taxon>Viridiplantae</taxon>
        <taxon>Streptophyta</taxon>
        <taxon>Embryophyta</taxon>
        <taxon>Tracheophyta</taxon>
        <taxon>Spermatophyta</taxon>
        <taxon>Magnoliopsida</taxon>
        <taxon>eudicotyledons</taxon>
        <taxon>Gunneridae</taxon>
        <taxon>Pentapetalae</taxon>
        <taxon>rosids</taxon>
        <taxon>malvids</taxon>
        <taxon>Brassicales</taxon>
        <taxon>Brassicaceae</taxon>
        <taxon>Camelineae</taxon>
        <taxon>Arabidopsis</taxon>
    </lineage>
</organism>
<accession>D7MJL9</accession>
<evidence type="ECO:0000313" key="2">
    <source>
        <dbReference type="EMBL" id="EFH44977.1"/>
    </source>
</evidence>
<keyword evidence="1" id="KW-1133">Transmembrane helix</keyword>
<sequence length="115" mass="13098">MEQFLFPTFPPIWSGLDVQALSVLQGSSSRRMLFSAFDAVVVTLRVALDAIFRDVFEIVVLQFLMVSRYDLYRLSISCLTIGWWSFLAFDALLSNFMLFVFSLSFGCNPSSCDRV</sequence>
<protein>
    <submittedName>
        <fullName evidence="2">Uncharacterized protein</fullName>
    </submittedName>
</protein>
<evidence type="ECO:0000256" key="1">
    <source>
        <dbReference type="SAM" id="Phobius"/>
    </source>
</evidence>
<dbReference type="Gramene" id="scaffold_704101.1">
    <property type="protein sequence ID" value="scaffold_704101.1"/>
    <property type="gene ID" value="scaffold_704101.1"/>
</dbReference>
<evidence type="ECO:0000313" key="3">
    <source>
        <dbReference type="Proteomes" id="UP000008694"/>
    </source>
</evidence>
<name>D7MJL9_ARALL</name>
<proteinExistence type="predicted"/>
<dbReference type="Proteomes" id="UP000008694">
    <property type="component" value="Unassembled WGS sequence"/>
</dbReference>
<keyword evidence="1" id="KW-0472">Membrane</keyword>
<keyword evidence="1" id="KW-0812">Transmembrane</keyword>
<reference evidence="3" key="1">
    <citation type="journal article" date="2011" name="Nat. Genet.">
        <title>The Arabidopsis lyrata genome sequence and the basis of rapid genome size change.</title>
        <authorList>
            <person name="Hu T.T."/>
            <person name="Pattyn P."/>
            <person name="Bakker E.G."/>
            <person name="Cao J."/>
            <person name="Cheng J.-F."/>
            <person name="Clark R.M."/>
            <person name="Fahlgren N."/>
            <person name="Fawcett J.A."/>
            <person name="Grimwood J."/>
            <person name="Gundlach H."/>
            <person name="Haberer G."/>
            <person name="Hollister J.D."/>
            <person name="Ossowski S."/>
            <person name="Ottilar R.P."/>
            <person name="Salamov A.A."/>
            <person name="Schneeberger K."/>
            <person name="Spannagl M."/>
            <person name="Wang X."/>
            <person name="Yang L."/>
            <person name="Nasrallah M.E."/>
            <person name="Bergelson J."/>
            <person name="Carrington J.C."/>
            <person name="Gaut B.S."/>
            <person name="Schmutz J."/>
            <person name="Mayer K.F.X."/>
            <person name="Van de Peer Y."/>
            <person name="Grigoriev I.V."/>
            <person name="Nordborg M."/>
            <person name="Weigel D."/>
            <person name="Guo Y.-L."/>
        </authorList>
    </citation>
    <scope>NUCLEOTIDE SEQUENCE [LARGE SCALE GENOMIC DNA]</scope>
    <source>
        <strain evidence="3">cv. MN47</strain>
    </source>
</reference>
<feature type="transmembrane region" description="Helical" evidence="1">
    <location>
        <begin position="72"/>
        <end position="93"/>
    </location>
</feature>
<keyword evidence="3" id="KW-1185">Reference proteome</keyword>
<dbReference type="HOGENOM" id="CLU_2112228_0_0_1"/>
<dbReference type="AlphaFoldDB" id="D7MJL9"/>